<dbReference type="Proteomes" id="UP001596317">
    <property type="component" value="Unassembled WGS sequence"/>
</dbReference>
<proteinExistence type="predicted"/>
<comment type="caution">
    <text evidence="1">The sequence shown here is derived from an EMBL/GenBank/DDBJ whole genome shotgun (WGS) entry which is preliminary data.</text>
</comment>
<organism evidence="1 2">
    <name type="scientific">Deinococcus multiflagellatus</name>
    <dbReference type="NCBI Taxonomy" id="1656887"/>
    <lineage>
        <taxon>Bacteria</taxon>
        <taxon>Thermotogati</taxon>
        <taxon>Deinococcota</taxon>
        <taxon>Deinococci</taxon>
        <taxon>Deinococcales</taxon>
        <taxon>Deinococcaceae</taxon>
        <taxon>Deinococcus</taxon>
    </lineage>
</organism>
<keyword evidence="2" id="KW-1185">Reference proteome</keyword>
<evidence type="ECO:0000313" key="1">
    <source>
        <dbReference type="EMBL" id="MFC6661388.1"/>
    </source>
</evidence>
<name>A0ABW1ZLK1_9DEIO</name>
<protein>
    <submittedName>
        <fullName evidence="1">Uncharacterized protein</fullName>
    </submittedName>
</protein>
<accession>A0ABW1ZLK1</accession>
<evidence type="ECO:0000313" key="2">
    <source>
        <dbReference type="Proteomes" id="UP001596317"/>
    </source>
</evidence>
<reference evidence="2" key="1">
    <citation type="journal article" date="2019" name="Int. J. Syst. Evol. Microbiol.">
        <title>The Global Catalogue of Microorganisms (GCM) 10K type strain sequencing project: providing services to taxonomists for standard genome sequencing and annotation.</title>
        <authorList>
            <consortium name="The Broad Institute Genomics Platform"/>
            <consortium name="The Broad Institute Genome Sequencing Center for Infectious Disease"/>
            <person name="Wu L."/>
            <person name="Ma J."/>
        </authorList>
    </citation>
    <scope>NUCLEOTIDE SEQUENCE [LARGE SCALE GENOMIC DNA]</scope>
    <source>
        <strain evidence="2">CCUG 63830</strain>
    </source>
</reference>
<sequence length="40" mass="4289">MKRPSFDDLGLATARLWSGRSADTKVQVDSGLIHLACSGQ</sequence>
<dbReference type="EMBL" id="JBHSWB010000001">
    <property type="protein sequence ID" value="MFC6661388.1"/>
    <property type="molecule type" value="Genomic_DNA"/>
</dbReference>
<gene>
    <name evidence="1" type="ORF">ACFP90_14330</name>
</gene>
<dbReference type="RefSeq" id="WP_263489907.1">
    <property type="nucleotide sequence ID" value="NZ_JAIQXV010000015.1"/>
</dbReference>